<feature type="domain" description="Band 7" evidence="7">
    <location>
        <begin position="20"/>
        <end position="184"/>
    </location>
</feature>
<dbReference type="RefSeq" id="WP_227182113.1">
    <property type="nucleotide sequence ID" value="NZ_JAJBZT010000014.1"/>
</dbReference>
<evidence type="ECO:0000313" key="8">
    <source>
        <dbReference type="EMBL" id="MCB6185281.1"/>
    </source>
</evidence>
<evidence type="ECO:0000256" key="5">
    <source>
        <dbReference type="ARBA" id="ARBA00023136"/>
    </source>
</evidence>
<keyword evidence="8" id="KW-0645">Protease</keyword>
<dbReference type="Gene3D" id="3.30.479.30">
    <property type="entry name" value="Band 7 domain"/>
    <property type="match status" value="1"/>
</dbReference>
<organism evidence="8 9">
    <name type="scientific">Leeia speluncae</name>
    <dbReference type="NCBI Taxonomy" id="2884804"/>
    <lineage>
        <taxon>Bacteria</taxon>
        <taxon>Pseudomonadati</taxon>
        <taxon>Pseudomonadota</taxon>
        <taxon>Betaproteobacteria</taxon>
        <taxon>Neisseriales</taxon>
        <taxon>Leeiaceae</taxon>
        <taxon>Leeia</taxon>
    </lineage>
</organism>
<evidence type="ECO:0000256" key="4">
    <source>
        <dbReference type="ARBA" id="ARBA00022989"/>
    </source>
</evidence>
<keyword evidence="3" id="KW-0812">Transmembrane</keyword>
<evidence type="ECO:0000259" key="7">
    <source>
        <dbReference type="SMART" id="SM00244"/>
    </source>
</evidence>
<reference evidence="8" key="1">
    <citation type="submission" date="2021-10" db="EMBL/GenBank/DDBJ databases">
        <title>The complete genome sequence of Leeia sp. TBRC 13508.</title>
        <authorList>
            <person name="Charoenyingcharoen P."/>
            <person name="Yukphan P."/>
        </authorList>
    </citation>
    <scope>NUCLEOTIDE SEQUENCE</scope>
    <source>
        <strain evidence="8">TBRC 13508</strain>
    </source>
</reference>
<dbReference type="PANTHER" id="PTHR42911:SF1">
    <property type="entry name" value="MODULATOR OF FTSH PROTEASE HFLC"/>
    <property type="match status" value="1"/>
</dbReference>
<dbReference type="PIRSF" id="PIRSF005651">
    <property type="entry name" value="HflC"/>
    <property type="match status" value="1"/>
</dbReference>
<dbReference type="InterPro" id="IPR036013">
    <property type="entry name" value="Band_7/SPFH_dom_sf"/>
</dbReference>
<dbReference type="GO" id="GO:0008233">
    <property type="term" value="F:peptidase activity"/>
    <property type="evidence" value="ECO:0007669"/>
    <property type="project" value="UniProtKB-KW"/>
</dbReference>
<keyword evidence="5" id="KW-0472">Membrane</keyword>
<proteinExistence type="inferred from homology"/>
<dbReference type="InterPro" id="IPR001107">
    <property type="entry name" value="Band_7"/>
</dbReference>
<dbReference type="EMBL" id="JAJBZT010000014">
    <property type="protein sequence ID" value="MCB6185281.1"/>
    <property type="molecule type" value="Genomic_DNA"/>
</dbReference>
<evidence type="ECO:0000256" key="3">
    <source>
        <dbReference type="ARBA" id="ARBA00022692"/>
    </source>
</evidence>
<dbReference type="SUPFAM" id="SSF117892">
    <property type="entry name" value="Band 7/SPFH domain"/>
    <property type="match status" value="1"/>
</dbReference>
<keyword evidence="9" id="KW-1185">Reference proteome</keyword>
<comment type="function">
    <text evidence="6">HflC and HflK could regulate a protease.</text>
</comment>
<dbReference type="CDD" id="cd03405">
    <property type="entry name" value="SPFH_HflC"/>
    <property type="match status" value="1"/>
</dbReference>
<sequence>MQKLISTAVVLLLALFLVNVSLFTVNQAQYAMVFQFGEIVRVVKEPGIQFKVPLTQSVKLFEKRVQTIDAEAPDPFNTKEKKNVLVDSFIKWRVSDVVQFYKSTGGDNQVAEMRIRQIVNSGLRDEIGNVTVYEVITGKRDSIMSEVRKKVNMESPKLGVEVLDVRLKRVDFPQNISTAVYERMNAERKRVANELRSEGAAEAERIKADADRQREVIIAEAYKKAQEVKGEGDAKAAKIYASAFSKNPEFYSFYKSMEAYQNSFKNKSDVIVLDPSSDFFKYLKNPSGALKPAK</sequence>
<dbReference type="SMART" id="SM00244">
    <property type="entry name" value="PHB"/>
    <property type="match status" value="1"/>
</dbReference>
<dbReference type="GO" id="GO:0006508">
    <property type="term" value="P:proteolysis"/>
    <property type="evidence" value="ECO:0007669"/>
    <property type="project" value="UniProtKB-KW"/>
</dbReference>
<keyword evidence="8" id="KW-0378">Hydrolase</keyword>
<comment type="caution">
    <text evidence="8">The sequence shown here is derived from an EMBL/GenBank/DDBJ whole genome shotgun (WGS) entry which is preliminary data.</text>
</comment>
<protein>
    <recommendedName>
        <fullName evidence="6">Protein HflC</fullName>
    </recommendedName>
</protein>
<keyword evidence="4" id="KW-1133">Transmembrane helix</keyword>
<dbReference type="InterPro" id="IPR010200">
    <property type="entry name" value="HflC"/>
</dbReference>
<gene>
    <name evidence="8" type="primary">hflC</name>
    <name evidence="8" type="ORF">LIN78_17175</name>
</gene>
<evidence type="ECO:0000256" key="1">
    <source>
        <dbReference type="ARBA" id="ARBA00004167"/>
    </source>
</evidence>
<evidence type="ECO:0000256" key="2">
    <source>
        <dbReference type="ARBA" id="ARBA00007862"/>
    </source>
</evidence>
<dbReference type="PANTHER" id="PTHR42911">
    <property type="entry name" value="MODULATOR OF FTSH PROTEASE HFLC"/>
    <property type="match status" value="1"/>
</dbReference>
<comment type="subcellular location">
    <subcellularLocation>
        <location evidence="1">Membrane</location>
        <topology evidence="1">Single-pass membrane protein</topology>
    </subcellularLocation>
</comment>
<accession>A0ABS8DAP8</accession>
<dbReference type="Proteomes" id="UP001165395">
    <property type="component" value="Unassembled WGS sequence"/>
</dbReference>
<evidence type="ECO:0000313" key="9">
    <source>
        <dbReference type="Proteomes" id="UP001165395"/>
    </source>
</evidence>
<dbReference type="NCBIfam" id="TIGR01932">
    <property type="entry name" value="hflC"/>
    <property type="match status" value="1"/>
</dbReference>
<dbReference type="Pfam" id="PF01145">
    <property type="entry name" value="Band_7"/>
    <property type="match status" value="1"/>
</dbReference>
<name>A0ABS8DAP8_9NEIS</name>
<comment type="similarity">
    <text evidence="2 6">Belongs to the band 7/mec-2 family. HflC subfamily.</text>
</comment>
<evidence type="ECO:0000256" key="6">
    <source>
        <dbReference type="PIRNR" id="PIRNR005651"/>
    </source>
</evidence>